<reference evidence="4 5" key="1">
    <citation type="submission" date="2021-10" db="EMBL/GenBank/DDBJ databases">
        <title>Anaerobic single-cell dispensing facilitates the cultivation of human gut bacteria.</title>
        <authorList>
            <person name="Afrizal A."/>
        </authorList>
    </citation>
    <scope>NUCLEOTIDE SEQUENCE [LARGE SCALE GENOMIC DNA]</scope>
    <source>
        <strain evidence="4 5">CLA-AA-H232</strain>
    </source>
</reference>
<evidence type="ECO:0000256" key="1">
    <source>
        <dbReference type="ARBA" id="ARBA00022723"/>
    </source>
</evidence>
<dbReference type="GO" id="GO:0008270">
    <property type="term" value="F:zinc ion binding"/>
    <property type="evidence" value="ECO:0007669"/>
    <property type="project" value="InterPro"/>
</dbReference>
<keyword evidence="5" id="KW-1185">Reference proteome</keyword>
<evidence type="ECO:0000313" key="5">
    <source>
        <dbReference type="Proteomes" id="UP001198242"/>
    </source>
</evidence>
<dbReference type="AlphaFoldDB" id="A0AAE3DWZ4"/>
<dbReference type="RefSeq" id="WP_147514109.1">
    <property type="nucleotide sequence ID" value="NZ_JAJEQM010000002.1"/>
</dbReference>
<dbReference type="Proteomes" id="UP001198242">
    <property type="component" value="Unassembled WGS sequence"/>
</dbReference>
<sequence length="111" mass="12090">MKNSVLVTITGLAHYYGTKPFKVGAVIKLKKEYDNKYDDEAIRAQLPYIGTVGYVANSTYTVYSGTYSAGRLYDKIGECACAKIILITHSSAVAEVIEGCPSESMGECVFE</sequence>
<name>A0AAE3DWZ4_9FIRM</name>
<dbReference type="GO" id="GO:0003676">
    <property type="term" value="F:nucleic acid binding"/>
    <property type="evidence" value="ECO:0007669"/>
    <property type="project" value="InterPro"/>
</dbReference>
<keyword evidence="2" id="KW-0378">Hydrolase</keyword>
<gene>
    <name evidence="4" type="ORF">LKE05_02245</name>
</gene>
<evidence type="ECO:0000313" key="4">
    <source>
        <dbReference type="EMBL" id="MCC2209615.1"/>
    </source>
</evidence>
<keyword evidence="1" id="KW-0479">Metal-binding</keyword>
<proteinExistence type="predicted"/>
<dbReference type="GO" id="GO:0016818">
    <property type="term" value="F:hydrolase activity, acting on acid anhydrides, in phosphorus-containing anhydrides"/>
    <property type="evidence" value="ECO:0007669"/>
    <property type="project" value="InterPro"/>
</dbReference>
<comment type="caution">
    <text evidence="4">The sequence shown here is derived from an EMBL/GenBank/DDBJ whole genome shotgun (WGS) entry which is preliminary data.</text>
</comment>
<dbReference type="Gene3D" id="3.30.70.2330">
    <property type="match status" value="1"/>
</dbReference>
<dbReference type="InterPro" id="IPR014905">
    <property type="entry name" value="HIRAN"/>
</dbReference>
<dbReference type="EMBL" id="JAJEQM010000002">
    <property type="protein sequence ID" value="MCC2209615.1"/>
    <property type="molecule type" value="Genomic_DNA"/>
</dbReference>
<organism evidence="4 5">
    <name type="scientific">Hominilimicola fabiformis</name>
    <dbReference type="NCBI Taxonomy" id="2885356"/>
    <lineage>
        <taxon>Bacteria</taxon>
        <taxon>Bacillati</taxon>
        <taxon>Bacillota</taxon>
        <taxon>Clostridia</taxon>
        <taxon>Eubacteriales</taxon>
        <taxon>Oscillospiraceae</taxon>
        <taxon>Hominilimicola</taxon>
    </lineage>
</organism>
<dbReference type="Pfam" id="PF08797">
    <property type="entry name" value="HIRAN"/>
    <property type="match status" value="1"/>
</dbReference>
<evidence type="ECO:0000259" key="3">
    <source>
        <dbReference type="Pfam" id="PF08797"/>
    </source>
</evidence>
<feature type="domain" description="HIRAN" evidence="3">
    <location>
        <begin position="4"/>
        <end position="58"/>
    </location>
</feature>
<accession>A0AAE3DWZ4</accession>
<evidence type="ECO:0000256" key="2">
    <source>
        <dbReference type="ARBA" id="ARBA00022801"/>
    </source>
</evidence>
<protein>
    <submittedName>
        <fullName evidence="4">HIRAN domain-containing protein</fullName>
    </submittedName>
</protein>